<dbReference type="SUPFAM" id="SSF49503">
    <property type="entry name" value="Cupredoxins"/>
    <property type="match status" value="3"/>
</dbReference>
<dbReference type="GO" id="GO:0005507">
    <property type="term" value="F:copper ion binding"/>
    <property type="evidence" value="ECO:0007669"/>
    <property type="project" value="InterPro"/>
</dbReference>
<keyword evidence="6" id="KW-0186">Copper</keyword>
<dbReference type="PANTHER" id="PTHR11709">
    <property type="entry name" value="MULTI-COPPER OXIDASE"/>
    <property type="match status" value="1"/>
</dbReference>
<dbReference type="Proteomes" id="UP000286045">
    <property type="component" value="Unassembled WGS sequence"/>
</dbReference>
<comment type="pathway">
    <text evidence="1">Secondary metabolite biosynthesis.</text>
</comment>
<evidence type="ECO:0000256" key="4">
    <source>
        <dbReference type="ARBA" id="ARBA00022737"/>
    </source>
</evidence>
<feature type="domain" description="Plastocyanin-like" evidence="8">
    <location>
        <begin position="416"/>
        <end position="535"/>
    </location>
</feature>
<dbReference type="InterPro" id="IPR011707">
    <property type="entry name" value="Cu-oxidase-like_N"/>
</dbReference>
<proteinExistence type="inferred from homology"/>
<evidence type="ECO:0000259" key="9">
    <source>
        <dbReference type="Pfam" id="PF07732"/>
    </source>
</evidence>
<reference evidence="10 11" key="1">
    <citation type="submission" date="2018-12" db="EMBL/GenBank/DDBJ databases">
        <title>Draft genome sequence of Xylaria grammica IHI A82.</title>
        <authorList>
            <person name="Buettner E."/>
            <person name="Kellner H."/>
        </authorList>
    </citation>
    <scope>NUCLEOTIDE SEQUENCE [LARGE SCALE GENOMIC DNA]</scope>
    <source>
        <strain evidence="10 11">IHI A82</strain>
    </source>
</reference>
<dbReference type="InterPro" id="IPR008972">
    <property type="entry name" value="Cupredoxin"/>
</dbReference>
<evidence type="ECO:0000256" key="5">
    <source>
        <dbReference type="ARBA" id="ARBA00023002"/>
    </source>
</evidence>
<comment type="caution">
    <text evidence="10">The sequence shown here is derived from an EMBL/GenBank/DDBJ whole genome shotgun (WGS) entry which is preliminary data.</text>
</comment>
<keyword evidence="4" id="KW-0677">Repeat</keyword>
<dbReference type="STRING" id="363999.A0A439CTB7"/>
<feature type="domain" description="Plastocyanin-like" evidence="9">
    <location>
        <begin position="77"/>
        <end position="194"/>
    </location>
</feature>
<accession>A0A439CTB7</accession>
<dbReference type="AlphaFoldDB" id="A0A439CTB7"/>
<keyword evidence="11" id="KW-1185">Reference proteome</keyword>
<evidence type="ECO:0008006" key="12">
    <source>
        <dbReference type="Google" id="ProtNLM"/>
    </source>
</evidence>
<name>A0A439CTB7_9PEZI</name>
<dbReference type="FunFam" id="2.60.40.420:FF:000021">
    <property type="entry name" value="Extracellular dihydrogeodin oxidase/laccase"/>
    <property type="match status" value="1"/>
</dbReference>
<gene>
    <name evidence="10" type="ORF">EKO27_g9775</name>
</gene>
<feature type="domain" description="Plastocyanin-like" evidence="7">
    <location>
        <begin position="205"/>
        <end position="305"/>
    </location>
</feature>
<dbReference type="CDD" id="cd13854">
    <property type="entry name" value="CuRO_1_MaLCC_like"/>
    <property type="match status" value="1"/>
</dbReference>
<evidence type="ECO:0000259" key="7">
    <source>
        <dbReference type="Pfam" id="PF00394"/>
    </source>
</evidence>
<protein>
    <recommendedName>
        <fullName evidence="12">Laccase</fullName>
    </recommendedName>
</protein>
<dbReference type="PANTHER" id="PTHR11709:SF145">
    <property type="entry name" value="LCC1"/>
    <property type="match status" value="1"/>
</dbReference>
<dbReference type="InterPro" id="IPR001117">
    <property type="entry name" value="Cu-oxidase_2nd"/>
</dbReference>
<evidence type="ECO:0000256" key="6">
    <source>
        <dbReference type="ARBA" id="ARBA00023008"/>
    </source>
</evidence>
<keyword evidence="3" id="KW-0479">Metal-binding</keyword>
<evidence type="ECO:0000256" key="1">
    <source>
        <dbReference type="ARBA" id="ARBA00005179"/>
    </source>
</evidence>
<evidence type="ECO:0000313" key="11">
    <source>
        <dbReference type="Proteomes" id="UP000286045"/>
    </source>
</evidence>
<evidence type="ECO:0000313" key="10">
    <source>
        <dbReference type="EMBL" id="RWA05331.1"/>
    </source>
</evidence>
<dbReference type="Gene3D" id="2.60.40.420">
    <property type="entry name" value="Cupredoxins - blue copper proteins"/>
    <property type="match status" value="3"/>
</dbReference>
<dbReference type="Pfam" id="PF07731">
    <property type="entry name" value="Cu-oxidase_2"/>
    <property type="match status" value="1"/>
</dbReference>
<evidence type="ECO:0000259" key="8">
    <source>
        <dbReference type="Pfam" id="PF07731"/>
    </source>
</evidence>
<evidence type="ECO:0000256" key="3">
    <source>
        <dbReference type="ARBA" id="ARBA00022723"/>
    </source>
</evidence>
<dbReference type="GO" id="GO:0016491">
    <property type="term" value="F:oxidoreductase activity"/>
    <property type="evidence" value="ECO:0007669"/>
    <property type="project" value="UniProtKB-KW"/>
</dbReference>
<dbReference type="InterPro" id="IPR045087">
    <property type="entry name" value="Cu-oxidase_fam"/>
</dbReference>
<comment type="similarity">
    <text evidence="2">Belongs to the multicopper oxidase family.</text>
</comment>
<dbReference type="Pfam" id="PF00394">
    <property type="entry name" value="Cu-oxidase"/>
    <property type="match status" value="1"/>
</dbReference>
<sequence>MEFLTRLTCLAAALAPSAQNGNSSWGTFHAPTLPRWISSNGYKSSITIPWGSRTAGNSNPYTQWPSTQITRRYDFNVSRGVIAPDGYQKSVLLVNGQFPGPLIEANWGDYIEVTVHNNIVSGPPEGTGIHWHGFLQTRTPWEDGTPGVSQCPIAPGKSFTYRFRAELYGSSWYHSHYSAQYSGGLFGPVVVYGPTNVKYDVDLGPIIVNDWWHEDYYTTVKEVMAPGFQGRAYSDNNLINGRMNFDCSKVGTGDTSKCTNNAGLSKFKFQSGKAHRLRFINSGSEGVERISIDNHIMTVIANDFVERVDVVVKATGDPKSAYWLRANMTSCSTAKQPFALAAIYYEGANTQAAPTSTPWDVPDPGTCANDDLAITQPFYPIPLPEASWTQHMDIAAYRNASGNFLWSLGGVSARVDYNDPTLLQVKNNDFQFDPEMNVINYGTNSSIRFIVNNPTPSPHPMHAHGVNMYILATGPGNYNSTAIARPTNPMRRDVQMVQPFGHIVVQIDAVNPGIWPFHCHIAWHASAGFFSQMVFLPDEIRKYQIPASAAQTCRDWDAFTRQVVPDQIDSGL</sequence>
<dbReference type="Pfam" id="PF07732">
    <property type="entry name" value="Cu-oxidase_3"/>
    <property type="match status" value="1"/>
</dbReference>
<dbReference type="EMBL" id="RYZI01000453">
    <property type="protein sequence ID" value="RWA05331.1"/>
    <property type="molecule type" value="Genomic_DNA"/>
</dbReference>
<dbReference type="CDD" id="cd13901">
    <property type="entry name" value="CuRO_3_MaLCC_like"/>
    <property type="match status" value="1"/>
</dbReference>
<organism evidence="10 11">
    <name type="scientific">Xylaria grammica</name>
    <dbReference type="NCBI Taxonomy" id="363999"/>
    <lineage>
        <taxon>Eukaryota</taxon>
        <taxon>Fungi</taxon>
        <taxon>Dikarya</taxon>
        <taxon>Ascomycota</taxon>
        <taxon>Pezizomycotina</taxon>
        <taxon>Sordariomycetes</taxon>
        <taxon>Xylariomycetidae</taxon>
        <taxon>Xylariales</taxon>
        <taxon>Xylariaceae</taxon>
        <taxon>Xylaria</taxon>
    </lineage>
</organism>
<keyword evidence="5" id="KW-0560">Oxidoreductase</keyword>
<evidence type="ECO:0000256" key="2">
    <source>
        <dbReference type="ARBA" id="ARBA00010609"/>
    </source>
</evidence>
<dbReference type="InterPro" id="IPR011706">
    <property type="entry name" value="Cu-oxidase_C"/>
</dbReference>